<dbReference type="EC" id="6.1.1.2" evidence="3"/>
<dbReference type="RefSeq" id="XP_018698935.1">
    <property type="nucleotide sequence ID" value="XM_018833056.1"/>
</dbReference>
<keyword evidence="9 12" id="KW-0648">Protein biosynthesis</keyword>
<evidence type="ECO:0000256" key="8">
    <source>
        <dbReference type="ARBA" id="ARBA00022840"/>
    </source>
</evidence>
<keyword evidence="8 12" id="KW-0067">ATP-binding</keyword>
<evidence type="ECO:0000313" key="14">
    <source>
        <dbReference type="EMBL" id="OAP65568.1"/>
    </source>
</evidence>
<dbReference type="InterPro" id="IPR001412">
    <property type="entry name" value="aa-tRNA-synth_I_CS"/>
</dbReference>
<evidence type="ECO:0000256" key="3">
    <source>
        <dbReference type="ARBA" id="ARBA00013161"/>
    </source>
</evidence>
<evidence type="ECO:0000256" key="9">
    <source>
        <dbReference type="ARBA" id="ARBA00022917"/>
    </source>
</evidence>
<evidence type="ECO:0000313" key="15">
    <source>
        <dbReference type="Proteomes" id="UP000078343"/>
    </source>
</evidence>
<dbReference type="InterPro" id="IPR002305">
    <property type="entry name" value="aa-tRNA-synth_Ic"/>
</dbReference>
<feature type="compositionally biased region" description="Basic and acidic residues" evidence="13">
    <location>
        <begin position="35"/>
        <end position="50"/>
    </location>
</feature>
<gene>
    <name evidence="14" type="ORF">AYL99_01540</name>
</gene>
<dbReference type="AlphaFoldDB" id="A0A179A0E1"/>
<evidence type="ECO:0000256" key="1">
    <source>
        <dbReference type="ARBA" id="ARBA00004496"/>
    </source>
</evidence>
<comment type="caution">
    <text evidence="14">The sequence shown here is derived from an EMBL/GenBank/DDBJ whole genome shotgun (WGS) entry which is preliminary data.</text>
</comment>
<keyword evidence="10 12" id="KW-0030">Aminoacyl-tRNA synthetase</keyword>
<evidence type="ECO:0000256" key="7">
    <source>
        <dbReference type="ARBA" id="ARBA00022741"/>
    </source>
</evidence>
<dbReference type="EMBL" id="LVYI01000001">
    <property type="protein sequence ID" value="OAP65568.1"/>
    <property type="molecule type" value="Genomic_DNA"/>
</dbReference>
<dbReference type="InterPro" id="IPR002306">
    <property type="entry name" value="Trp-tRNA-ligase"/>
</dbReference>
<dbReference type="PRINTS" id="PR01039">
    <property type="entry name" value="TRNASYNTHTRP"/>
</dbReference>
<keyword evidence="6 12" id="KW-0436">Ligase</keyword>
<dbReference type="CDD" id="cd00806">
    <property type="entry name" value="TrpRS_core"/>
    <property type="match status" value="1"/>
</dbReference>
<proteinExistence type="inferred from homology"/>
<dbReference type="PANTHER" id="PTHR10055">
    <property type="entry name" value="TRYPTOPHANYL-TRNA SYNTHETASE"/>
    <property type="match status" value="1"/>
</dbReference>
<dbReference type="PROSITE" id="PS00178">
    <property type="entry name" value="AA_TRNA_LIGASE_I"/>
    <property type="match status" value="1"/>
</dbReference>
<keyword evidence="7 12" id="KW-0547">Nucleotide-binding</keyword>
<organism evidence="14 15">
    <name type="scientific">Fonsecaea erecta</name>
    <dbReference type="NCBI Taxonomy" id="1367422"/>
    <lineage>
        <taxon>Eukaryota</taxon>
        <taxon>Fungi</taxon>
        <taxon>Dikarya</taxon>
        <taxon>Ascomycota</taxon>
        <taxon>Pezizomycotina</taxon>
        <taxon>Eurotiomycetes</taxon>
        <taxon>Chaetothyriomycetidae</taxon>
        <taxon>Chaetothyriales</taxon>
        <taxon>Herpotrichiellaceae</taxon>
        <taxon>Fonsecaea</taxon>
    </lineage>
</organism>
<dbReference type="FunFam" id="1.10.240.10:FF:000003">
    <property type="entry name" value="Tryptophan--tRNA ligase, cytoplasmic"/>
    <property type="match status" value="1"/>
</dbReference>
<dbReference type="FunFam" id="3.40.50.620:FF:000033">
    <property type="entry name" value="tryptophan--tRNA ligase, cytoplasmic"/>
    <property type="match status" value="1"/>
</dbReference>
<evidence type="ECO:0000256" key="4">
    <source>
        <dbReference type="ARBA" id="ARBA00013782"/>
    </source>
</evidence>
<dbReference type="Proteomes" id="UP000078343">
    <property type="component" value="Unassembled WGS sequence"/>
</dbReference>
<evidence type="ECO:0000256" key="12">
    <source>
        <dbReference type="RuleBase" id="RU363036"/>
    </source>
</evidence>
<dbReference type="SUPFAM" id="SSF52374">
    <property type="entry name" value="Nucleotidylyl transferase"/>
    <property type="match status" value="1"/>
</dbReference>
<evidence type="ECO:0000256" key="13">
    <source>
        <dbReference type="SAM" id="MobiDB-lite"/>
    </source>
</evidence>
<dbReference type="GO" id="GO:1990825">
    <property type="term" value="F:sequence-specific mRNA binding"/>
    <property type="evidence" value="ECO:0007669"/>
    <property type="project" value="EnsemblFungi"/>
</dbReference>
<comment type="similarity">
    <text evidence="2 12">Belongs to the class-I aminoacyl-tRNA synthetase family.</text>
</comment>
<dbReference type="PANTHER" id="PTHR10055:SF1">
    <property type="entry name" value="TRYPTOPHAN--TRNA LIGASE, CYTOPLASMIC"/>
    <property type="match status" value="1"/>
</dbReference>
<dbReference type="GO" id="GO:0006436">
    <property type="term" value="P:tryptophanyl-tRNA aminoacylation"/>
    <property type="evidence" value="ECO:0007669"/>
    <property type="project" value="InterPro"/>
</dbReference>
<reference evidence="14 15" key="1">
    <citation type="submission" date="2016-04" db="EMBL/GenBank/DDBJ databases">
        <title>Draft genome of Fonsecaea erecta CBS 125763.</title>
        <authorList>
            <person name="Weiss V.A."/>
            <person name="Vicente V.A."/>
            <person name="Raittz R.T."/>
            <person name="Moreno L.F."/>
            <person name="De Souza E.M."/>
            <person name="Pedrosa F.O."/>
            <person name="Steffens M.B."/>
            <person name="Faoro H."/>
            <person name="Tadra-Sfeir M.Z."/>
            <person name="Najafzadeh M.J."/>
            <person name="Felipe M.S."/>
            <person name="Teixeira M."/>
            <person name="Sun J."/>
            <person name="Xi L."/>
            <person name="Gomes R."/>
            <person name="De Azevedo C.M."/>
            <person name="Salgado C.G."/>
            <person name="Da Silva M.B."/>
            <person name="Nascimento M.F."/>
            <person name="Queiroz-Telles F."/>
            <person name="Attili D.S."/>
            <person name="Gorbushina A."/>
        </authorList>
    </citation>
    <scope>NUCLEOTIDE SEQUENCE [LARGE SCALE GENOMIC DNA]</scope>
    <source>
        <strain evidence="14 15">CBS 125763</strain>
    </source>
</reference>
<dbReference type="GO" id="GO:0005737">
    <property type="term" value="C:cytoplasm"/>
    <property type="evidence" value="ECO:0007669"/>
    <property type="project" value="UniProtKB-SubCell"/>
</dbReference>
<comment type="subcellular location">
    <subcellularLocation>
        <location evidence="1">Cytoplasm</location>
    </subcellularLocation>
</comment>
<dbReference type="Gene3D" id="1.10.240.10">
    <property type="entry name" value="Tyrosyl-Transfer RNA Synthetase"/>
    <property type="match status" value="1"/>
</dbReference>
<accession>A0A179A0E1</accession>
<dbReference type="InterPro" id="IPR014729">
    <property type="entry name" value="Rossmann-like_a/b/a_fold"/>
</dbReference>
<keyword evidence="15" id="KW-1185">Reference proteome</keyword>
<sequence>MANLYIGPSRELSSAVATFGRKEEERNAWPANCGGRRDISDGDISLDRRLSPRSTANSQDSHSHCVQRLLPPTVPHSHAASEDTVGALSSFSHFLPFVSSSSPPHPAPAMAEQKVTPFEVSGGVDESGQIKPVDYSKLIRDFGATPISPELLERFEKATGHKPHRFMRRGIVISHRELERILSKYEKGERFYLYTGRGPSSDSMHVGHSVPFEFTRWLQEVFDCPLVIQLTDDEKFMHSKTISMDDATRYARENAKDIIALGFDPKKTFIFSDFEYMGGAFYRNVCFAAKHVTLNQIKGAFGFNDSNNIGEFHFPATQSAPSLSTFFPHIFGVDAKSVPRILCLIPCAIDQDPYFRVCRDIAEKMKYEKPCLIHSRFLPALQGEGTKMSASVDTSAIFLTDTPNAIKKKINRFAFSGGQDTAEKQRELGGRTDVDVPYKYLTFFLEDDDELARIKEQYEKGEMMTGELKALCIKELQQYVGDFQERRKQVTDEVVHDFFSRKGLLFRGVPADQKTVTTGAAKENEPKKEVPMR</sequence>
<evidence type="ECO:0000256" key="11">
    <source>
        <dbReference type="ARBA" id="ARBA00030268"/>
    </source>
</evidence>
<dbReference type="GO" id="GO:0004830">
    <property type="term" value="F:tryptophan-tRNA ligase activity"/>
    <property type="evidence" value="ECO:0007669"/>
    <property type="project" value="UniProtKB-EC"/>
</dbReference>
<evidence type="ECO:0000256" key="6">
    <source>
        <dbReference type="ARBA" id="ARBA00022598"/>
    </source>
</evidence>
<protein>
    <recommendedName>
        <fullName evidence="4">Tryptophan--tRNA ligase, cytoplasmic</fullName>
        <ecNumber evidence="3">6.1.1.2</ecNumber>
    </recommendedName>
    <alternativeName>
        <fullName evidence="11">Tryptophanyl-tRNA synthetase</fullName>
    </alternativeName>
</protein>
<name>A0A179A0E1_9EURO</name>
<dbReference type="GeneID" id="30005710"/>
<evidence type="ECO:0000256" key="5">
    <source>
        <dbReference type="ARBA" id="ARBA00022490"/>
    </source>
</evidence>
<keyword evidence="5" id="KW-0963">Cytoplasm</keyword>
<dbReference type="Pfam" id="PF00579">
    <property type="entry name" value="tRNA-synt_1b"/>
    <property type="match status" value="1"/>
</dbReference>
<dbReference type="OrthoDB" id="10261385at2759"/>
<dbReference type="GO" id="GO:0005524">
    <property type="term" value="F:ATP binding"/>
    <property type="evidence" value="ECO:0007669"/>
    <property type="project" value="UniProtKB-KW"/>
</dbReference>
<dbReference type="STRING" id="1367422.A0A179A0E1"/>
<feature type="region of interest" description="Disordered" evidence="13">
    <location>
        <begin position="17"/>
        <end position="64"/>
    </location>
</feature>
<dbReference type="Gene3D" id="3.40.50.620">
    <property type="entry name" value="HUPs"/>
    <property type="match status" value="1"/>
</dbReference>
<evidence type="ECO:0000256" key="2">
    <source>
        <dbReference type="ARBA" id="ARBA00005594"/>
    </source>
</evidence>
<evidence type="ECO:0000256" key="10">
    <source>
        <dbReference type="ARBA" id="ARBA00023146"/>
    </source>
</evidence>
<dbReference type="NCBIfam" id="TIGR00233">
    <property type="entry name" value="trpS"/>
    <property type="match status" value="1"/>
</dbReference>